<accession>A0A081S1N8</accession>
<dbReference type="RefSeq" id="WP_011147570.1">
    <property type="nucleotide sequence ID" value="NZ_CAWLUD010000003.1"/>
</dbReference>
<name>A0A081S1N8_PHOTE</name>
<evidence type="ECO:0000313" key="2">
    <source>
        <dbReference type="Proteomes" id="UP000028002"/>
    </source>
</evidence>
<dbReference type="EMBL" id="JGVH01000003">
    <property type="protein sequence ID" value="KER04841.1"/>
    <property type="molecule type" value="Genomic_DNA"/>
</dbReference>
<reference evidence="1 2" key="1">
    <citation type="submission" date="2014-03" db="EMBL/GenBank/DDBJ databases">
        <title>Draft Genome of Photorhabdus temperata Meg1.</title>
        <authorList>
            <person name="Hurst S.G.IV."/>
            <person name="Morris K."/>
            <person name="Thomas K."/>
            <person name="Tisa L.S."/>
        </authorList>
    </citation>
    <scope>NUCLEOTIDE SEQUENCE [LARGE SCALE GENOMIC DNA]</scope>
    <source>
        <strain evidence="1 2">Meg1</strain>
    </source>
</reference>
<dbReference type="GeneID" id="48851215"/>
<gene>
    <name evidence="1" type="ORF">MEG1DRAFT_00227</name>
</gene>
<organism evidence="1 2">
    <name type="scientific">Photorhabdus temperata subsp. temperata Meg1</name>
    <dbReference type="NCBI Taxonomy" id="1393735"/>
    <lineage>
        <taxon>Bacteria</taxon>
        <taxon>Pseudomonadati</taxon>
        <taxon>Pseudomonadota</taxon>
        <taxon>Gammaproteobacteria</taxon>
        <taxon>Enterobacterales</taxon>
        <taxon>Morganellaceae</taxon>
        <taxon>Photorhabdus</taxon>
    </lineage>
</organism>
<comment type="caution">
    <text evidence="1">The sequence shown here is derived from an EMBL/GenBank/DDBJ whole genome shotgun (WGS) entry which is preliminary data.</text>
</comment>
<dbReference type="PATRIC" id="fig|1393735.3.peg.228"/>
<sequence>MSKQKAAIKDIKKFDTQQVYTAVGGAIDLLIKAAPKMFEHKPKVELQGKRKNHRQAA</sequence>
<protein>
    <submittedName>
        <fullName evidence="1">Uncharacterized protein</fullName>
    </submittedName>
</protein>
<dbReference type="Proteomes" id="UP000028002">
    <property type="component" value="Unassembled WGS sequence"/>
</dbReference>
<dbReference type="AlphaFoldDB" id="A0A081S1N8"/>
<proteinExistence type="predicted"/>
<evidence type="ECO:0000313" key="1">
    <source>
        <dbReference type="EMBL" id="KER04841.1"/>
    </source>
</evidence>